<sequence length="39" mass="4556">MSCLISGFRSHLYLSERDLPEVPLALYQNRKVESFVIPF</sequence>
<dbReference type="AlphaFoldDB" id="W1J856"/>
<evidence type="ECO:0000313" key="2">
    <source>
        <dbReference type="Proteomes" id="UP000019197"/>
    </source>
</evidence>
<accession>W1J856</accession>
<dbReference type="EMBL" id="CBXE010000208">
    <property type="protein sequence ID" value="CDL86218.1"/>
    <property type="molecule type" value="Genomic_DNA"/>
</dbReference>
<evidence type="ECO:0000313" key="1">
    <source>
        <dbReference type="EMBL" id="CDL86218.1"/>
    </source>
</evidence>
<dbReference type="Proteomes" id="UP000019197">
    <property type="component" value="Unassembled WGS sequence"/>
</dbReference>
<proteinExistence type="predicted"/>
<reference evidence="1 2" key="1">
    <citation type="submission" date="2013-11" db="EMBL/GenBank/DDBJ databases">
        <title>Draft genome sequence and annotation of the entomopathogenic bacterium, Xenorhabdus cabanillasi strain JM26.</title>
        <authorList>
            <person name="Gualtieri M."/>
            <person name="Ogier J.C."/>
            <person name="Pages S."/>
            <person name="Givaudan A."/>
            <person name="Gaudriault S."/>
        </authorList>
    </citation>
    <scope>NUCLEOTIDE SEQUENCE [LARGE SCALE GENOMIC DNA]</scope>
    <source>
        <strain evidence="1 2">JM26</strain>
    </source>
</reference>
<name>W1J856_9GAMM</name>
<comment type="caution">
    <text evidence="1">The sequence shown here is derived from an EMBL/GenBank/DDBJ whole genome shotgun (WGS) entry which is preliminary data.</text>
</comment>
<protein>
    <submittedName>
        <fullName evidence="1">Uncharacterized protein</fullName>
    </submittedName>
</protein>
<gene>
    <name evidence="1" type="ORF">XCR1_2860008</name>
</gene>
<organism evidence="1 2">
    <name type="scientific">Xenorhabdus cabanillasii JM26</name>
    <dbReference type="NCBI Taxonomy" id="1427517"/>
    <lineage>
        <taxon>Bacteria</taxon>
        <taxon>Pseudomonadati</taxon>
        <taxon>Pseudomonadota</taxon>
        <taxon>Gammaproteobacteria</taxon>
        <taxon>Enterobacterales</taxon>
        <taxon>Morganellaceae</taxon>
        <taxon>Xenorhabdus</taxon>
    </lineage>
</organism>